<reference evidence="1 2" key="1">
    <citation type="submission" date="2018-11" db="EMBL/GenBank/DDBJ databases">
        <authorList>
            <consortium name="Pathogen Informatics"/>
        </authorList>
    </citation>
    <scope>NUCLEOTIDE SEQUENCE [LARGE SCALE GENOMIC DNA]</scope>
    <source>
        <strain>Denwood</strain>
        <strain evidence="2">Zambia</strain>
    </source>
</reference>
<accession>A0A3P8JC52</accession>
<evidence type="ECO:0000313" key="2">
    <source>
        <dbReference type="Proteomes" id="UP000269396"/>
    </source>
</evidence>
<sequence>MHSTELAIGILYALLEPRLQLKKCQRTFPQTKFHVSLNPLDPWQKAAYLNCTQKSKGRIQEPLRLWVPPSPYKVQRYHQPLQFS</sequence>
<dbReference type="Proteomes" id="UP000269396">
    <property type="component" value="Unassembled WGS sequence"/>
</dbReference>
<organism evidence="1 2">
    <name type="scientific">Schistosoma mattheei</name>
    <dbReference type="NCBI Taxonomy" id="31246"/>
    <lineage>
        <taxon>Eukaryota</taxon>
        <taxon>Metazoa</taxon>
        <taxon>Spiralia</taxon>
        <taxon>Lophotrochozoa</taxon>
        <taxon>Platyhelminthes</taxon>
        <taxon>Trematoda</taxon>
        <taxon>Digenea</taxon>
        <taxon>Strigeidida</taxon>
        <taxon>Schistosomatoidea</taxon>
        <taxon>Schistosomatidae</taxon>
        <taxon>Schistosoma</taxon>
    </lineage>
</organism>
<name>A0A3P8JC52_9TREM</name>
<gene>
    <name evidence="1" type="ORF">SMTD_LOCUS14489</name>
</gene>
<protein>
    <submittedName>
        <fullName evidence="1">Uncharacterized protein</fullName>
    </submittedName>
</protein>
<evidence type="ECO:0000313" key="1">
    <source>
        <dbReference type="EMBL" id="VDP66069.1"/>
    </source>
</evidence>
<dbReference type="AlphaFoldDB" id="A0A3P8JC52"/>
<dbReference type="EMBL" id="UZAL01034692">
    <property type="protein sequence ID" value="VDP66069.1"/>
    <property type="molecule type" value="Genomic_DNA"/>
</dbReference>
<proteinExistence type="predicted"/>
<keyword evidence="2" id="KW-1185">Reference proteome</keyword>